<feature type="compositionally biased region" description="Low complexity" evidence="2">
    <location>
        <begin position="609"/>
        <end position="630"/>
    </location>
</feature>
<sequence>MPSEINMFDSETQNPARQIQEITNYHGQDRTTRRRDKEEMGGQESVDNTQTKKDSKKKAFGPYATNSVSGKDDVDTARSKNHQIASRTSQAVMRGKLLKQVRTNTDKKHQNAPPSRKYCKRNQFESSKDPFSLALQWTNASKPGRRLSMSASKRISTPSRIPRNSLNTPRPPSSDFSPGHTSAFKSLSFRSLLPFGPSKTTTHVSPTVTPKSSTGSNGSGWHGGFGIAKGNPNGVKERGRERKMSFGRVMVIDIAHANKEKVNPIAPAPTSPLPDLSTIIEADTSGISISKHLPPASVPDTPNTPQDETTLPDLEFSLPDDELDLSTSHVGAQVREAMVSGAGWGKTKMTVLDDVKAEESFDLDKEVAKLMEGDQKQGQDEESFNLDKEVAKLLNAKRPSDSVNGLDTSKTVIASSPDRASGSLLPLARRPQSSLPRLRPMTSPVTAAQNIFNRESKEIPTTRENSPARTSISASSSRHVLSFESHEYPSHSSHIHHPTKLPPSPLSSTNTPPSYTPPSLKSRSTTRPPAHTRLRPSIDIPRTSIDTPSVRSRKRSVSTTGTEPRRERPGSSMSSSPSHPWLGPRTEKAFKAAGLLDYDRDPSLKRYTSLRGDSRPGSSRRGSETTTYSRASESLDSPYHALGRDTPRSVSTAPTSISDVESERMRERHEMETGALLNALSDSQRIVKVVREENIELRERLADRDAERDELVAERRELEEQARERFDLAERVGELEEENAALRSFVDGLRREVAAWEMKAACSDINDCDVSSISRAGIGRLDLDDCGPEVGEADVGEDENLTARIRKRVSTASSLFPILPSNMSILMAEDGADVASSPLLNHNTYRHSRKASQGDQSMITMSSVPGSPRSLFLKPEDEDHLVDMDNISFGADVGVLSRH</sequence>
<dbReference type="EMBL" id="JAUEPR010000025">
    <property type="protein sequence ID" value="KAK0474869.1"/>
    <property type="molecule type" value="Genomic_DNA"/>
</dbReference>
<feature type="compositionally biased region" description="Basic and acidic residues" evidence="2">
    <location>
        <begin position="27"/>
        <end position="40"/>
    </location>
</feature>
<accession>A0AA39UA38</accession>
<feature type="region of interest" description="Disordered" evidence="2">
    <location>
        <begin position="605"/>
        <end position="664"/>
    </location>
</feature>
<feature type="compositionally biased region" description="Low complexity" evidence="2">
    <location>
        <begin position="467"/>
        <end position="478"/>
    </location>
</feature>
<feature type="region of interest" description="Disordered" evidence="2">
    <location>
        <begin position="1"/>
        <end position="95"/>
    </location>
</feature>
<feature type="region of interest" description="Disordered" evidence="2">
    <location>
        <begin position="196"/>
        <end position="241"/>
    </location>
</feature>
<reference evidence="3" key="1">
    <citation type="submission" date="2023-06" db="EMBL/GenBank/DDBJ databases">
        <authorList>
            <consortium name="Lawrence Berkeley National Laboratory"/>
            <person name="Ahrendt S."/>
            <person name="Sahu N."/>
            <person name="Indic B."/>
            <person name="Wong-Bajracharya J."/>
            <person name="Merenyi Z."/>
            <person name="Ke H.-M."/>
            <person name="Monk M."/>
            <person name="Kocsube S."/>
            <person name="Drula E."/>
            <person name="Lipzen A."/>
            <person name="Balint B."/>
            <person name="Henrissat B."/>
            <person name="Andreopoulos B."/>
            <person name="Martin F.M."/>
            <person name="Harder C.B."/>
            <person name="Rigling D."/>
            <person name="Ford K.L."/>
            <person name="Foster G.D."/>
            <person name="Pangilinan J."/>
            <person name="Papanicolaou A."/>
            <person name="Barry K."/>
            <person name="LaButti K."/>
            <person name="Viragh M."/>
            <person name="Koriabine M."/>
            <person name="Yan M."/>
            <person name="Riley R."/>
            <person name="Champramary S."/>
            <person name="Plett K.L."/>
            <person name="Tsai I.J."/>
            <person name="Slot J."/>
            <person name="Sipos G."/>
            <person name="Plett J."/>
            <person name="Nagy L.G."/>
            <person name="Grigoriev I.V."/>
        </authorList>
    </citation>
    <scope>NUCLEOTIDE SEQUENCE</scope>
    <source>
        <strain evidence="3">ICMP 16352</strain>
    </source>
</reference>
<feature type="region of interest" description="Disordered" evidence="2">
    <location>
        <begin position="399"/>
        <end position="584"/>
    </location>
</feature>
<keyword evidence="4" id="KW-1185">Reference proteome</keyword>
<evidence type="ECO:0000313" key="3">
    <source>
        <dbReference type="EMBL" id="KAK0474869.1"/>
    </source>
</evidence>
<feature type="compositionally biased region" description="Polar residues" evidence="2">
    <location>
        <begin position="401"/>
        <end position="414"/>
    </location>
</feature>
<comment type="caution">
    <text evidence="3">The sequence shown here is derived from an EMBL/GenBank/DDBJ whole genome shotgun (WGS) entry which is preliminary data.</text>
</comment>
<feature type="region of interest" description="Disordered" evidence="2">
    <location>
        <begin position="142"/>
        <end position="181"/>
    </location>
</feature>
<evidence type="ECO:0000313" key="4">
    <source>
        <dbReference type="Proteomes" id="UP001175227"/>
    </source>
</evidence>
<dbReference type="AlphaFoldDB" id="A0AA39UA38"/>
<feature type="compositionally biased region" description="Polar residues" evidence="2">
    <location>
        <begin position="851"/>
        <end position="865"/>
    </location>
</feature>
<feature type="compositionally biased region" description="Polar residues" evidence="2">
    <location>
        <begin position="198"/>
        <end position="211"/>
    </location>
</feature>
<keyword evidence="1" id="KW-0175">Coiled coil</keyword>
<gene>
    <name evidence="3" type="ORF">IW261DRAFT_1422713</name>
</gene>
<feature type="compositionally biased region" description="Polar residues" evidence="2">
    <location>
        <begin position="443"/>
        <end position="453"/>
    </location>
</feature>
<feature type="compositionally biased region" description="Polar residues" evidence="2">
    <location>
        <begin position="149"/>
        <end position="181"/>
    </location>
</feature>
<feature type="compositionally biased region" description="Low complexity" evidence="2">
    <location>
        <begin position="506"/>
        <end position="520"/>
    </location>
</feature>
<name>A0AA39UA38_9AGAR</name>
<dbReference type="Proteomes" id="UP001175227">
    <property type="component" value="Unassembled WGS sequence"/>
</dbReference>
<feature type="compositionally biased region" description="Polar residues" evidence="2">
    <location>
        <begin position="9"/>
        <end position="26"/>
    </location>
</feature>
<feature type="compositionally biased region" description="Polar residues" evidence="2">
    <location>
        <begin position="82"/>
        <end position="91"/>
    </location>
</feature>
<protein>
    <submittedName>
        <fullName evidence="3">Uncharacterized protein</fullName>
    </submittedName>
</protein>
<organism evidence="3 4">
    <name type="scientific">Armillaria novae-zelandiae</name>
    <dbReference type="NCBI Taxonomy" id="153914"/>
    <lineage>
        <taxon>Eukaryota</taxon>
        <taxon>Fungi</taxon>
        <taxon>Dikarya</taxon>
        <taxon>Basidiomycota</taxon>
        <taxon>Agaricomycotina</taxon>
        <taxon>Agaricomycetes</taxon>
        <taxon>Agaricomycetidae</taxon>
        <taxon>Agaricales</taxon>
        <taxon>Marasmiineae</taxon>
        <taxon>Physalacriaceae</taxon>
        <taxon>Armillaria</taxon>
    </lineage>
</organism>
<feature type="compositionally biased region" description="Gly residues" evidence="2">
    <location>
        <begin position="217"/>
        <end position="227"/>
    </location>
</feature>
<feature type="compositionally biased region" description="Polar residues" evidence="2">
    <location>
        <begin position="648"/>
        <end position="659"/>
    </location>
</feature>
<feature type="compositionally biased region" description="Low complexity" evidence="2">
    <location>
        <begin position="423"/>
        <end position="440"/>
    </location>
</feature>
<evidence type="ECO:0000256" key="1">
    <source>
        <dbReference type="SAM" id="Coils"/>
    </source>
</evidence>
<evidence type="ECO:0000256" key="2">
    <source>
        <dbReference type="SAM" id="MobiDB-lite"/>
    </source>
</evidence>
<feature type="coiled-coil region" evidence="1">
    <location>
        <begin position="701"/>
        <end position="752"/>
    </location>
</feature>
<feature type="region of interest" description="Disordered" evidence="2">
    <location>
        <begin position="848"/>
        <end position="869"/>
    </location>
</feature>
<proteinExistence type="predicted"/>